<dbReference type="EMBL" id="CP054705">
    <property type="protein sequence ID" value="QQK77070.1"/>
    <property type="molecule type" value="Genomic_DNA"/>
</dbReference>
<accession>A0A7T6Z4X4</accession>
<dbReference type="EMBL" id="CP054705">
    <property type="protein sequence ID" value="QQK75412.1"/>
    <property type="molecule type" value="Genomic_DNA"/>
</dbReference>
<dbReference type="EMBL" id="CP054705">
    <property type="protein sequence ID" value="QQK77835.1"/>
    <property type="molecule type" value="Genomic_DNA"/>
</dbReference>
<name>A0A7T6Z4X4_9BACI</name>
<evidence type="ECO:0000313" key="4">
    <source>
        <dbReference type="EMBL" id="QQK77835.1"/>
    </source>
</evidence>
<evidence type="ECO:0000313" key="3">
    <source>
        <dbReference type="EMBL" id="QQK77070.1"/>
    </source>
</evidence>
<dbReference type="Gene3D" id="3.30.420.10">
    <property type="entry name" value="Ribonuclease H-like superfamily/Ribonuclease H"/>
    <property type="match status" value="1"/>
</dbReference>
<dbReference type="GO" id="GO:0003676">
    <property type="term" value="F:nucleic acid binding"/>
    <property type="evidence" value="ECO:0007669"/>
    <property type="project" value="InterPro"/>
</dbReference>
<evidence type="ECO:0000313" key="2">
    <source>
        <dbReference type="EMBL" id="QQK75412.1"/>
    </source>
</evidence>
<dbReference type="KEGG" id="scia:HUG15_16795"/>
<dbReference type="InterPro" id="IPR036397">
    <property type="entry name" value="RNaseH_sf"/>
</dbReference>
<protein>
    <submittedName>
        <fullName evidence="3">ISAzo13 family transposase</fullName>
    </submittedName>
</protein>
<dbReference type="AlphaFoldDB" id="A0A7T6Z4X4"/>
<dbReference type="Pfam" id="PF07592">
    <property type="entry name" value="DDE_Tnp_ISAZ013"/>
    <property type="match status" value="1"/>
</dbReference>
<dbReference type="KEGG" id="scia:HUG15_07310"/>
<gene>
    <name evidence="1" type="ORF">HUG15_02325</name>
    <name evidence="2" type="ORF">HUG15_07310</name>
    <name evidence="3" type="ORF">HUG15_16795</name>
    <name evidence="4" type="ORF">HUG15_21145</name>
</gene>
<dbReference type="EMBL" id="CP054705">
    <property type="protein sequence ID" value="QQK74553.1"/>
    <property type="molecule type" value="Genomic_DNA"/>
</dbReference>
<dbReference type="KEGG" id="scia:HUG15_02325"/>
<proteinExistence type="predicted"/>
<dbReference type="NCBIfam" id="NF033519">
    <property type="entry name" value="transpos_ISAzo13"/>
    <property type="match status" value="1"/>
</dbReference>
<dbReference type="RefSeq" id="WP_200124195.1">
    <property type="nucleotide sequence ID" value="NZ_CP054705.1"/>
</dbReference>
<keyword evidence="5" id="KW-1185">Reference proteome</keyword>
<reference evidence="3 5" key="1">
    <citation type="submission" date="2020-06" db="EMBL/GenBank/DDBJ databases">
        <title>Genomic analysis of Salicibibacter sp. NKC5-3.</title>
        <authorList>
            <person name="Oh Y.J."/>
        </authorList>
    </citation>
    <scope>NUCLEOTIDE SEQUENCE [LARGE SCALE GENOMIC DNA]</scope>
    <source>
        <strain evidence="3 5">NKC5-3</strain>
    </source>
</reference>
<dbReference type="Proteomes" id="UP000595823">
    <property type="component" value="Chromosome"/>
</dbReference>
<evidence type="ECO:0000313" key="5">
    <source>
        <dbReference type="Proteomes" id="UP000595823"/>
    </source>
</evidence>
<dbReference type="KEGG" id="scia:HUG15_21145"/>
<dbReference type="InterPro" id="IPR011518">
    <property type="entry name" value="Transposase_36"/>
</dbReference>
<sequence length="411" mass="46929">MIQKLSNGFKEIMIETIDKLKSSDKRIALAKIAKTYGDGGQTAVAETFHVSRDTIRKGSYELESGFPITDAFQARGRKKVEKGHLPHLLEDIQAIVDGQSQTDPSFNTTQLYTRMTIQEVRDQLVLQKGYQDADLPTNQTLNTKLHQLGYHLKKVQKTKPVKKIEETDAIFENLHATHEAYQGESNAVRLSFDTKDRVKIGPFSRGGKSRVRVEAADHDFGQTFLSLFGILDMSNEHVELTFTASKVTADLIADQIEAYVHKLRSQQEVDTLIINADNGPENNSRRTQFMKRMIEFAATYDIKVILAYYPPYHSKYNPIERVWAVLEQHWNGALLNTQEMVLGFAESMTWKKKHPSVTLEENTYETGKKVEKNVMDQYEKMIDRAKGIGKWFVEIHPHQCKAALYMGLKTQ</sequence>
<organism evidence="3 5">
    <name type="scientific">Salicibibacter cibarius</name>
    <dbReference type="NCBI Taxonomy" id="2743000"/>
    <lineage>
        <taxon>Bacteria</taxon>
        <taxon>Bacillati</taxon>
        <taxon>Bacillota</taxon>
        <taxon>Bacilli</taxon>
        <taxon>Bacillales</taxon>
        <taxon>Bacillaceae</taxon>
        <taxon>Salicibibacter</taxon>
    </lineage>
</organism>
<evidence type="ECO:0000313" key="1">
    <source>
        <dbReference type="EMBL" id="QQK74553.1"/>
    </source>
</evidence>